<dbReference type="HAMAP" id="MF_00048">
    <property type="entry name" value="UPF0102"/>
    <property type="match status" value="1"/>
</dbReference>
<dbReference type="PANTHER" id="PTHR34039">
    <property type="entry name" value="UPF0102 PROTEIN YRAN"/>
    <property type="match status" value="1"/>
</dbReference>
<name>A0A378R6A0_9GAMM</name>
<dbReference type="InterPro" id="IPR011856">
    <property type="entry name" value="tRNA_endonuc-like_dom_sf"/>
</dbReference>
<evidence type="ECO:0000256" key="2">
    <source>
        <dbReference type="HAMAP-Rule" id="MF_00048"/>
    </source>
</evidence>
<dbReference type="Gene3D" id="3.40.1350.10">
    <property type="match status" value="1"/>
</dbReference>
<dbReference type="InterPro" id="IPR011335">
    <property type="entry name" value="Restrct_endonuc-II-like"/>
</dbReference>
<evidence type="ECO:0000256" key="1">
    <source>
        <dbReference type="ARBA" id="ARBA00006738"/>
    </source>
</evidence>
<dbReference type="Pfam" id="PF02021">
    <property type="entry name" value="UPF0102"/>
    <property type="match status" value="1"/>
</dbReference>
<gene>
    <name evidence="4" type="ORF">NCTC10293_00599</name>
</gene>
<dbReference type="AlphaFoldDB" id="A0A378R6A0"/>
<feature type="region of interest" description="Disordered" evidence="3">
    <location>
        <begin position="1"/>
        <end position="25"/>
    </location>
</feature>
<accession>A0A378R6A0</accession>
<dbReference type="SUPFAM" id="SSF52980">
    <property type="entry name" value="Restriction endonuclease-like"/>
    <property type="match status" value="1"/>
</dbReference>
<sequence length="159" mass="17785">MTALPLSPKPLPKPPSKPSPAKRKNTKAIGDYFEQQAVEFLQAQGLTIIARNYHAIDAKKIGEIDIIATSSQTVRGRAQNTLIFVEVRARKQMTHAQFATSLETITPTKRRRIIAAAEHFLQQSPKFAEYDCRFDVVAFDVDEKGVSVPQWIVAAFLAY</sequence>
<evidence type="ECO:0000313" key="4">
    <source>
        <dbReference type="EMBL" id="STZ10269.1"/>
    </source>
</evidence>
<organism evidence="4 5">
    <name type="scientific">Moraxella caviae</name>
    <dbReference type="NCBI Taxonomy" id="34060"/>
    <lineage>
        <taxon>Bacteria</taxon>
        <taxon>Pseudomonadati</taxon>
        <taxon>Pseudomonadota</taxon>
        <taxon>Gammaproteobacteria</taxon>
        <taxon>Moraxellales</taxon>
        <taxon>Moraxellaceae</taxon>
        <taxon>Moraxella</taxon>
    </lineage>
</organism>
<protein>
    <recommendedName>
        <fullName evidence="2">UPF0102 protein NCTC10293_00599</fullName>
    </recommendedName>
</protein>
<dbReference type="Proteomes" id="UP000255279">
    <property type="component" value="Unassembled WGS sequence"/>
</dbReference>
<evidence type="ECO:0000256" key="3">
    <source>
        <dbReference type="SAM" id="MobiDB-lite"/>
    </source>
</evidence>
<dbReference type="PANTHER" id="PTHR34039:SF1">
    <property type="entry name" value="UPF0102 PROTEIN YRAN"/>
    <property type="match status" value="1"/>
</dbReference>
<dbReference type="OrthoDB" id="9794876at2"/>
<reference evidence="4 5" key="1">
    <citation type="submission" date="2018-06" db="EMBL/GenBank/DDBJ databases">
        <authorList>
            <consortium name="Pathogen Informatics"/>
            <person name="Doyle S."/>
        </authorList>
    </citation>
    <scope>NUCLEOTIDE SEQUENCE [LARGE SCALE GENOMIC DNA]</scope>
    <source>
        <strain evidence="4 5">NCTC10293</strain>
    </source>
</reference>
<dbReference type="NCBIfam" id="TIGR00252">
    <property type="entry name" value="YraN family protein"/>
    <property type="match status" value="1"/>
</dbReference>
<dbReference type="EMBL" id="UGQE01000001">
    <property type="protein sequence ID" value="STZ10269.1"/>
    <property type="molecule type" value="Genomic_DNA"/>
</dbReference>
<proteinExistence type="inferred from homology"/>
<dbReference type="InterPro" id="IPR003509">
    <property type="entry name" value="UPF0102_YraN-like"/>
</dbReference>
<dbReference type="GO" id="GO:0003676">
    <property type="term" value="F:nucleic acid binding"/>
    <property type="evidence" value="ECO:0007669"/>
    <property type="project" value="InterPro"/>
</dbReference>
<dbReference type="RefSeq" id="WP_078276667.1">
    <property type="nucleotide sequence ID" value="NZ_CAACXO010000025.1"/>
</dbReference>
<feature type="compositionally biased region" description="Pro residues" evidence="3">
    <location>
        <begin position="7"/>
        <end position="18"/>
    </location>
</feature>
<dbReference type="NCBIfam" id="NF009150">
    <property type="entry name" value="PRK12497.1-3"/>
    <property type="match status" value="1"/>
</dbReference>
<comment type="similarity">
    <text evidence="1 2">Belongs to the UPF0102 family.</text>
</comment>
<evidence type="ECO:0000313" key="5">
    <source>
        <dbReference type="Proteomes" id="UP000255279"/>
    </source>
</evidence>